<sequence>MNKTLLFLLFIFSGYLHAQGVEWKTNINDAIVLSSKTRKPMLILFTANNLDRELQSQVFNTYDFTDWAKKEVILVRLDLSDSALDEQTKEDNMKLKNAFGVNQIPTVCYTKANFRNNKTTFQFMGKVIYDHKGLRSWMNQSENVLNHEEITD</sequence>
<evidence type="ECO:0000256" key="1">
    <source>
        <dbReference type="SAM" id="SignalP"/>
    </source>
</evidence>
<organism evidence="2 3">
    <name type="scientific">Flavobacterium agrisoli</name>
    <dbReference type="NCBI Taxonomy" id="2793066"/>
    <lineage>
        <taxon>Bacteria</taxon>
        <taxon>Pseudomonadati</taxon>
        <taxon>Bacteroidota</taxon>
        <taxon>Flavobacteriia</taxon>
        <taxon>Flavobacteriales</taxon>
        <taxon>Flavobacteriaceae</taxon>
        <taxon>Flavobacterium</taxon>
    </lineage>
</organism>
<keyword evidence="1" id="KW-0732">Signal</keyword>
<dbReference type="RefSeq" id="WP_200106809.1">
    <property type="nucleotide sequence ID" value="NZ_JAEHFV010000005.1"/>
</dbReference>
<comment type="caution">
    <text evidence="2">The sequence shown here is derived from an EMBL/GenBank/DDBJ whole genome shotgun (WGS) entry which is preliminary data.</text>
</comment>
<gene>
    <name evidence="2" type="ORF">I5M07_12630</name>
</gene>
<protein>
    <submittedName>
        <fullName evidence="2">Thioredoxin family protein</fullName>
    </submittedName>
</protein>
<dbReference type="InterPro" id="IPR036249">
    <property type="entry name" value="Thioredoxin-like_sf"/>
</dbReference>
<evidence type="ECO:0000313" key="2">
    <source>
        <dbReference type="EMBL" id="MBK0370677.1"/>
    </source>
</evidence>
<dbReference type="EMBL" id="JAEHFV010000005">
    <property type="protein sequence ID" value="MBK0370677.1"/>
    <property type="molecule type" value="Genomic_DNA"/>
</dbReference>
<evidence type="ECO:0000313" key="3">
    <source>
        <dbReference type="Proteomes" id="UP000609172"/>
    </source>
</evidence>
<dbReference type="SUPFAM" id="SSF52833">
    <property type="entry name" value="Thioredoxin-like"/>
    <property type="match status" value="1"/>
</dbReference>
<keyword evidence="3" id="KW-1185">Reference proteome</keyword>
<accession>A0A934PM18</accession>
<feature type="chain" id="PRO_5037496837" evidence="1">
    <location>
        <begin position="19"/>
        <end position="152"/>
    </location>
</feature>
<proteinExistence type="predicted"/>
<dbReference type="Proteomes" id="UP000609172">
    <property type="component" value="Unassembled WGS sequence"/>
</dbReference>
<name>A0A934PM18_9FLAO</name>
<dbReference type="AlphaFoldDB" id="A0A934PM18"/>
<feature type="signal peptide" evidence="1">
    <location>
        <begin position="1"/>
        <end position="18"/>
    </location>
</feature>
<dbReference type="Gene3D" id="3.40.30.10">
    <property type="entry name" value="Glutaredoxin"/>
    <property type="match status" value="1"/>
</dbReference>
<reference evidence="2" key="1">
    <citation type="submission" date="2020-12" db="EMBL/GenBank/DDBJ databases">
        <title>Bacterial novel species Flavobacterium sp. SE-1-e isolated from soil.</title>
        <authorList>
            <person name="Jung H.-Y."/>
        </authorList>
    </citation>
    <scope>NUCLEOTIDE SEQUENCE</scope>
    <source>
        <strain evidence="2">SE-1-e</strain>
    </source>
</reference>